<feature type="compositionally biased region" description="Acidic residues" evidence="8">
    <location>
        <begin position="244"/>
        <end position="255"/>
    </location>
</feature>
<dbReference type="RefSeq" id="WP_208097843.1">
    <property type="nucleotide sequence ID" value="NZ_JAGDYM010000010.1"/>
</dbReference>
<name>A0A939MS97_9MICO</name>
<keyword evidence="7" id="KW-0812">Transmembrane</keyword>
<dbReference type="Gene3D" id="2.10.109.10">
    <property type="entry name" value="Umud Fragment, subunit A"/>
    <property type="match status" value="1"/>
</dbReference>
<evidence type="ECO:0000256" key="8">
    <source>
        <dbReference type="SAM" id="MobiDB-lite"/>
    </source>
</evidence>
<dbReference type="CDD" id="cd06530">
    <property type="entry name" value="S26_SPase_I"/>
    <property type="match status" value="1"/>
</dbReference>
<feature type="active site" evidence="6">
    <location>
        <position position="50"/>
    </location>
</feature>
<keyword evidence="11" id="KW-1185">Reference proteome</keyword>
<dbReference type="PROSITE" id="PS00761">
    <property type="entry name" value="SPASE_I_3"/>
    <property type="match status" value="1"/>
</dbReference>
<evidence type="ECO:0000256" key="1">
    <source>
        <dbReference type="ARBA" id="ARBA00000677"/>
    </source>
</evidence>
<keyword evidence="7" id="KW-0645">Protease</keyword>
<dbReference type="PRINTS" id="PR00727">
    <property type="entry name" value="LEADERPTASE"/>
</dbReference>
<evidence type="ECO:0000313" key="11">
    <source>
        <dbReference type="Proteomes" id="UP000664382"/>
    </source>
</evidence>
<dbReference type="GO" id="GO:0006465">
    <property type="term" value="P:signal peptide processing"/>
    <property type="evidence" value="ECO:0007669"/>
    <property type="project" value="InterPro"/>
</dbReference>
<dbReference type="InterPro" id="IPR019758">
    <property type="entry name" value="Pept_S26A_signal_pept_1_CS"/>
</dbReference>
<evidence type="ECO:0000256" key="7">
    <source>
        <dbReference type="RuleBase" id="RU362042"/>
    </source>
</evidence>
<dbReference type="PANTHER" id="PTHR43390:SF1">
    <property type="entry name" value="CHLOROPLAST PROCESSING PEPTIDASE"/>
    <property type="match status" value="1"/>
</dbReference>
<dbReference type="InterPro" id="IPR036286">
    <property type="entry name" value="LexA/Signal_pep-like_sf"/>
</dbReference>
<dbReference type="EMBL" id="JAGDYM010000010">
    <property type="protein sequence ID" value="MBO1902074.1"/>
    <property type="molecule type" value="Genomic_DNA"/>
</dbReference>
<feature type="region of interest" description="Disordered" evidence="8">
    <location>
        <begin position="233"/>
        <end position="255"/>
    </location>
</feature>
<feature type="domain" description="Peptidase S26" evidence="9">
    <location>
        <begin position="20"/>
        <end position="215"/>
    </location>
</feature>
<dbReference type="GO" id="GO:0004252">
    <property type="term" value="F:serine-type endopeptidase activity"/>
    <property type="evidence" value="ECO:0007669"/>
    <property type="project" value="InterPro"/>
</dbReference>
<organism evidence="10 11">
    <name type="scientific">Leucobacter weissii</name>
    <dbReference type="NCBI Taxonomy" id="1983706"/>
    <lineage>
        <taxon>Bacteria</taxon>
        <taxon>Bacillati</taxon>
        <taxon>Actinomycetota</taxon>
        <taxon>Actinomycetes</taxon>
        <taxon>Micrococcales</taxon>
        <taxon>Microbacteriaceae</taxon>
        <taxon>Leucobacter</taxon>
    </lineage>
</organism>
<comment type="catalytic activity">
    <reaction evidence="1 7">
        <text>Cleavage of hydrophobic, N-terminal signal or leader sequences from secreted and periplasmic proteins.</text>
        <dbReference type="EC" id="3.4.21.89"/>
    </reaction>
</comment>
<keyword evidence="7" id="KW-1133">Transmembrane helix</keyword>
<dbReference type="SUPFAM" id="SSF51306">
    <property type="entry name" value="LexA/Signal peptidase"/>
    <property type="match status" value="1"/>
</dbReference>
<dbReference type="Pfam" id="PF10502">
    <property type="entry name" value="Peptidase_S26"/>
    <property type="match status" value="1"/>
</dbReference>
<accession>A0A939MS97</accession>
<comment type="subcellular location">
    <subcellularLocation>
        <location evidence="2">Cell membrane</location>
        <topology evidence="2">Single-pass type II membrane protein</topology>
    </subcellularLocation>
    <subcellularLocation>
        <location evidence="7">Membrane</location>
        <topology evidence="7">Single-pass type II membrane protein</topology>
    </subcellularLocation>
</comment>
<protein>
    <recommendedName>
        <fullName evidence="4 7">Signal peptidase I</fullName>
        <ecNumber evidence="4 7">3.4.21.89</ecNumber>
    </recommendedName>
</protein>
<dbReference type="EC" id="3.4.21.89" evidence="4 7"/>
<dbReference type="Proteomes" id="UP000664382">
    <property type="component" value="Unassembled WGS sequence"/>
</dbReference>
<gene>
    <name evidence="10" type="primary">lepB</name>
    <name evidence="10" type="ORF">J4H92_08960</name>
</gene>
<dbReference type="InterPro" id="IPR019533">
    <property type="entry name" value="Peptidase_S26"/>
</dbReference>
<dbReference type="NCBIfam" id="TIGR02227">
    <property type="entry name" value="sigpep_I_bact"/>
    <property type="match status" value="1"/>
</dbReference>
<dbReference type="InterPro" id="IPR000223">
    <property type="entry name" value="Pept_S26A_signal_pept_1"/>
</dbReference>
<dbReference type="AlphaFoldDB" id="A0A939MS97"/>
<keyword evidence="5 7" id="KW-0378">Hydrolase</keyword>
<feature type="transmembrane region" description="Helical" evidence="7">
    <location>
        <begin position="22"/>
        <end position="41"/>
    </location>
</feature>
<dbReference type="GO" id="GO:0009003">
    <property type="term" value="F:signal peptidase activity"/>
    <property type="evidence" value="ECO:0007669"/>
    <property type="project" value="UniProtKB-EC"/>
</dbReference>
<evidence type="ECO:0000256" key="2">
    <source>
        <dbReference type="ARBA" id="ARBA00004401"/>
    </source>
</evidence>
<reference evidence="10" key="1">
    <citation type="submission" date="2021-03" db="EMBL/GenBank/DDBJ databases">
        <title>Leucobacter chromiisoli sp. nov., isolated from chromium-containing soil of chemical plant.</title>
        <authorList>
            <person name="Xu Z."/>
        </authorList>
    </citation>
    <scope>NUCLEOTIDE SEQUENCE</scope>
    <source>
        <strain evidence="10">S27</strain>
    </source>
</reference>
<sequence length="255" mass="27692">MTEAATPDRKRLGGVLGFLRDLLVILVVAFVISFLLKTFLVRSFYIPSGSMEHTLELNDRILVNQLVPDLVGVQRGDVVVFRDPGGWLQLTASEAGPAPSLFEQGLQVVGLAADTSADYVVKRVIGVGGDRVACCDAEGHVTVNGVSLDEPYAVIPEGKTRSSEIDFDVTVPEGAVWVMGDNRYSSRDSRYNQDQPGKGFVLEDEIVGRAFLLNWPLNRLGWLGNYPETFEGVDEARETSSEAEPSDDVGDATGE</sequence>
<evidence type="ECO:0000256" key="3">
    <source>
        <dbReference type="ARBA" id="ARBA00009370"/>
    </source>
</evidence>
<evidence type="ECO:0000259" key="9">
    <source>
        <dbReference type="Pfam" id="PF10502"/>
    </source>
</evidence>
<evidence type="ECO:0000256" key="5">
    <source>
        <dbReference type="ARBA" id="ARBA00022801"/>
    </source>
</evidence>
<evidence type="ECO:0000313" key="10">
    <source>
        <dbReference type="EMBL" id="MBO1902074.1"/>
    </source>
</evidence>
<evidence type="ECO:0000256" key="6">
    <source>
        <dbReference type="PIRSR" id="PIRSR600223-1"/>
    </source>
</evidence>
<dbReference type="PANTHER" id="PTHR43390">
    <property type="entry name" value="SIGNAL PEPTIDASE I"/>
    <property type="match status" value="1"/>
</dbReference>
<comment type="caution">
    <text evidence="10">The sequence shown here is derived from an EMBL/GenBank/DDBJ whole genome shotgun (WGS) entry which is preliminary data.</text>
</comment>
<dbReference type="GO" id="GO:0005886">
    <property type="term" value="C:plasma membrane"/>
    <property type="evidence" value="ECO:0007669"/>
    <property type="project" value="UniProtKB-SubCell"/>
</dbReference>
<feature type="active site" evidence="6">
    <location>
        <position position="122"/>
    </location>
</feature>
<comment type="similarity">
    <text evidence="3 7">Belongs to the peptidase S26 family.</text>
</comment>
<keyword evidence="7" id="KW-0472">Membrane</keyword>
<evidence type="ECO:0000256" key="4">
    <source>
        <dbReference type="ARBA" id="ARBA00013208"/>
    </source>
</evidence>
<proteinExistence type="inferred from homology"/>